<feature type="region of interest" description="Disordered" evidence="7">
    <location>
        <begin position="421"/>
        <end position="466"/>
    </location>
</feature>
<keyword evidence="5" id="KW-0804">Transcription</keyword>
<dbReference type="AlphaFoldDB" id="A0A8C4QG70"/>
<evidence type="ECO:0000256" key="1">
    <source>
        <dbReference type="ARBA" id="ARBA00004123"/>
    </source>
</evidence>
<evidence type="ECO:0000256" key="5">
    <source>
        <dbReference type="ARBA" id="ARBA00023163"/>
    </source>
</evidence>
<dbReference type="Proteomes" id="UP000694388">
    <property type="component" value="Unplaced"/>
</dbReference>
<evidence type="ECO:0000256" key="7">
    <source>
        <dbReference type="SAM" id="MobiDB-lite"/>
    </source>
</evidence>
<keyword evidence="9" id="KW-1185">Reference proteome</keyword>
<dbReference type="PANTHER" id="PTHR15528:SF11">
    <property type="entry name" value="FI18188P1"/>
    <property type="match status" value="1"/>
</dbReference>
<sequence>MPLPIIGKRFTTSSLPHVLETHLLSLHCFLQAGALFGDDQPLCCPTDLASDLISDLPDLELPELDLNELDADGFFGELKWYGEQATGLPVRSSHLPSSTSSSFHCCSTYILTYPPNPSPHQLKKLLLAPPNSQQSYEHRVGGSVRCRVPPAERARLPLPFKVRRVCAHSRLLLAVGSTWLSAFFSSLPICALSCPPHLGLTPPTTPPHKQTLDTMVLCRSNPLVSTPCAGHGSEIPDSTAAHGANTAEQTMVSLRCPLAQSELYAQLRKAMGRPMSTTKGGRTGKKPGPRLFGDHDYCQAFNAALCSAAVAPVAVPFTPIVATGTVGVSQPSQAPLETGPTCGTMVDADVQSEWSDVRRCIHRCSSSAHYNLDNDEKVGKERRPKGDPYCLRPSGPGELGVVLKGTGHICSTPTLCSYSSHQQGDVTSDGESRVESAGPGEPSSWPGSACGSARQGTHQYSPQPNPACKVVSSAGRHPRCVVVFSAHRYRPVLTCSGAKEHLTKIVAFIAETIAGSTQNFSSGGVRAPLAWNVAHAQGLAHPTVDDFDPLDSKSKYDTMDFDSLLREAQGSLRR</sequence>
<dbReference type="GO" id="GO:0003712">
    <property type="term" value="F:transcription coregulator activity"/>
    <property type="evidence" value="ECO:0007669"/>
    <property type="project" value="InterPro"/>
</dbReference>
<keyword evidence="2" id="KW-0597">Phosphoprotein</keyword>
<accession>A0A8C4QG70</accession>
<reference evidence="8" key="2">
    <citation type="submission" date="2025-09" db="UniProtKB">
        <authorList>
            <consortium name="Ensembl"/>
        </authorList>
    </citation>
    <scope>IDENTIFICATION</scope>
</reference>
<evidence type="ECO:0000256" key="4">
    <source>
        <dbReference type="ARBA" id="ARBA00023015"/>
    </source>
</evidence>
<evidence type="ECO:0000313" key="9">
    <source>
        <dbReference type="Proteomes" id="UP000694388"/>
    </source>
</evidence>
<evidence type="ECO:0000256" key="6">
    <source>
        <dbReference type="ARBA" id="ARBA00023242"/>
    </source>
</evidence>
<keyword evidence="3" id="KW-0694">RNA-binding</keyword>
<name>A0A8C4QG70_EPTBU</name>
<evidence type="ECO:0000313" key="8">
    <source>
        <dbReference type="Ensembl" id="ENSEBUP00000014219.1"/>
    </source>
</evidence>
<proteinExistence type="predicted"/>
<dbReference type="GO" id="GO:0005634">
    <property type="term" value="C:nucleus"/>
    <property type="evidence" value="ECO:0007669"/>
    <property type="project" value="UniProtKB-SubCell"/>
</dbReference>
<comment type="subcellular location">
    <subcellularLocation>
        <location evidence="1">Nucleus</location>
    </subcellularLocation>
</comment>
<dbReference type="GO" id="GO:0003723">
    <property type="term" value="F:RNA binding"/>
    <property type="evidence" value="ECO:0007669"/>
    <property type="project" value="UniProtKB-KW"/>
</dbReference>
<keyword evidence="6" id="KW-0539">Nucleus</keyword>
<keyword evidence="4" id="KW-0805">Transcription regulation</keyword>
<dbReference type="PANTHER" id="PTHR15528">
    <property type="entry name" value="PEROXISOME PROLIFERATOR ACTIVATED RECEPTOR GAMMA COACTIVATOR 1 PGC-1 -RELATED"/>
    <property type="match status" value="1"/>
</dbReference>
<evidence type="ECO:0000256" key="3">
    <source>
        <dbReference type="ARBA" id="ARBA00022884"/>
    </source>
</evidence>
<reference evidence="8" key="1">
    <citation type="submission" date="2025-08" db="UniProtKB">
        <authorList>
            <consortium name="Ensembl"/>
        </authorList>
    </citation>
    <scope>IDENTIFICATION</scope>
</reference>
<organism evidence="8 9">
    <name type="scientific">Eptatretus burgeri</name>
    <name type="common">Inshore hagfish</name>
    <dbReference type="NCBI Taxonomy" id="7764"/>
    <lineage>
        <taxon>Eukaryota</taxon>
        <taxon>Metazoa</taxon>
        <taxon>Chordata</taxon>
        <taxon>Craniata</taxon>
        <taxon>Vertebrata</taxon>
        <taxon>Cyclostomata</taxon>
        <taxon>Myxini</taxon>
        <taxon>Myxiniformes</taxon>
        <taxon>Myxinidae</taxon>
        <taxon>Eptatretinae</taxon>
        <taxon>Eptatretus</taxon>
    </lineage>
</organism>
<dbReference type="GO" id="GO:0045944">
    <property type="term" value="P:positive regulation of transcription by RNA polymerase II"/>
    <property type="evidence" value="ECO:0007669"/>
    <property type="project" value="TreeGrafter"/>
</dbReference>
<dbReference type="InterPro" id="IPR034605">
    <property type="entry name" value="PGC-1"/>
</dbReference>
<protein>
    <submittedName>
        <fullName evidence="8">Uncharacterized protein</fullName>
    </submittedName>
</protein>
<evidence type="ECO:0000256" key="2">
    <source>
        <dbReference type="ARBA" id="ARBA00022553"/>
    </source>
</evidence>
<dbReference type="Ensembl" id="ENSEBUT00000014795.1">
    <property type="protein sequence ID" value="ENSEBUP00000014219.1"/>
    <property type="gene ID" value="ENSEBUG00000008967.1"/>
</dbReference>
<dbReference type="GeneTree" id="ENSGT01010000229713"/>